<protein>
    <submittedName>
        <fullName evidence="1">Uncharacterized protein</fullName>
    </submittedName>
</protein>
<reference evidence="1 2" key="1">
    <citation type="journal article" date="2020" name="ISME J.">
        <title>Uncovering the hidden diversity of litter-decomposition mechanisms in mushroom-forming fungi.</title>
        <authorList>
            <person name="Floudas D."/>
            <person name="Bentzer J."/>
            <person name="Ahren D."/>
            <person name="Johansson T."/>
            <person name="Persson P."/>
            <person name="Tunlid A."/>
        </authorList>
    </citation>
    <scope>NUCLEOTIDE SEQUENCE [LARGE SCALE GENOMIC DNA]</scope>
    <source>
        <strain evidence="1 2">CBS 101986</strain>
    </source>
</reference>
<dbReference type="EMBL" id="JAACJJ010000056">
    <property type="protein sequence ID" value="KAF5312266.1"/>
    <property type="molecule type" value="Genomic_DNA"/>
</dbReference>
<organism evidence="1 2">
    <name type="scientific">Psilocybe cf. subviscida</name>
    <dbReference type="NCBI Taxonomy" id="2480587"/>
    <lineage>
        <taxon>Eukaryota</taxon>
        <taxon>Fungi</taxon>
        <taxon>Dikarya</taxon>
        <taxon>Basidiomycota</taxon>
        <taxon>Agaricomycotina</taxon>
        <taxon>Agaricomycetes</taxon>
        <taxon>Agaricomycetidae</taxon>
        <taxon>Agaricales</taxon>
        <taxon>Agaricineae</taxon>
        <taxon>Strophariaceae</taxon>
        <taxon>Psilocybe</taxon>
    </lineage>
</organism>
<proteinExistence type="predicted"/>
<name>A0A8H5ETX5_9AGAR</name>
<evidence type="ECO:0000313" key="1">
    <source>
        <dbReference type="EMBL" id="KAF5312266.1"/>
    </source>
</evidence>
<comment type="caution">
    <text evidence="1">The sequence shown here is derived from an EMBL/GenBank/DDBJ whole genome shotgun (WGS) entry which is preliminary data.</text>
</comment>
<dbReference type="AlphaFoldDB" id="A0A8H5ETX5"/>
<dbReference type="Proteomes" id="UP000567179">
    <property type="component" value="Unassembled WGS sequence"/>
</dbReference>
<evidence type="ECO:0000313" key="2">
    <source>
        <dbReference type="Proteomes" id="UP000567179"/>
    </source>
</evidence>
<accession>A0A8H5ETX5</accession>
<sequence>MLQRSKGAGLMVNLGQTLDDKLISAIFNHTVRITELTVNDGKRLQALIEKGLLSSAPKLEKLCLKNEYYGLGEKPPNPVLLGTMFPDTVGLRHLELIGVDPVWNSPLFSRPITTLELGQISPSKKPTVQELKSVMGQISTTLETLTMRNAFPEDATASPTQNAASISLNSLRHLALGAKPVNVTTFFNNFTLTDKAKYAGMLVFLDNGPGQDFTQFLEAIGHKEALGRIASDAIGVMIDGEIHGTKKGKKWQDFEVSLGTAQVSWSTVADAPPRDEDDLESKLPGLELFIRSPLPESPSVAALPFRCIFTDLFNTFEWSNLRELTLVGLDIKAFPDFDRALATTFGALPSVDFVAVGPKCANPLFDALNYSSATNRSSRSKAAMSFAGLKRISLVSVNIQSRVDDMAGSLSKRHKRGASIKNLSFEGCRGKTNKSLKLLKEYVGNVFWDYVKL</sequence>
<keyword evidence="2" id="KW-1185">Reference proteome</keyword>
<gene>
    <name evidence="1" type="ORF">D9619_003544</name>
</gene>
<dbReference type="OrthoDB" id="3172239at2759"/>